<evidence type="ECO:0000256" key="2">
    <source>
        <dbReference type="PROSITE-ProRule" id="PRU00497"/>
    </source>
</evidence>
<feature type="non-terminal residue" evidence="4">
    <location>
        <position position="1"/>
    </location>
</feature>
<dbReference type="PANTHER" id="PTHR10380">
    <property type="entry name" value="CUTICLE PROTEIN"/>
    <property type="match status" value="1"/>
</dbReference>
<protein>
    <submittedName>
        <fullName evidence="4">Uncharacterized protein</fullName>
    </submittedName>
</protein>
<keyword evidence="3" id="KW-0732">Signal</keyword>
<gene>
    <name evidence="4" type="ORF">KR093_010128</name>
</gene>
<keyword evidence="1 2" id="KW-0193">Cuticle</keyword>
<dbReference type="InterPro" id="IPR031311">
    <property type="entry name" value="CHIT_BIND_RR_consensus"/>
</dbReference>
<feature type="chain" id="PRO_5042108497" evidence="3">
    <location>
        <begin position="18"/>
        <end position="106"/>
    </location>
</feature>
<evidence type="ECO:0000313" key="4">
    <source>
        <dbReference type="EMBL" id="KAH8366197.1"/>
    </source>
</evidence>
<dbReference type="GO" id="GO:0062129">
    <property type="term" value="C:chitin-based extracellular matrix"/>
    <property type="evidence" value="ECO:0007669"/>
    <property type="project" value="TreeGrafter"/>
</dbReference>
<feature type="signal peptide" evidence="3">
    <location>
        <begin position="1"/>
        <end position="17"/>
    </location>
</feature>
<dbReference type="GO" id="GO:0008010">
    <property type="term" value="F:structural constituent of chitin-based larval cuticle"/>
    <property type="evidence" value="ECO:0007669"/>
    <property type="project" value="TreeGrafter"/>
</dbReference>
<keyword evidence="5" id="KW-1185">Reference proteome</keyword>
<dbReference type="PROSITE" id="PS51155">
    <property type="entry name" value="CHIT_BIND_RR_2"/>
    <property type="match status" value="1"/>
</dbReference>
<name>A0AAD4PIX6_9MUSC</name>
<evidence type="ECO:0000256" key="1">
    <source>
        <dbReference type="ARBA" id="ARBA00022460"/>
    </source>
</evidence>
<dbReference type="AlphaFoldDB" id="A0AAD4PIX6"/>
<evidence type="ECO:0000313" key="5">
    <source>
        <dbReference type="Proteomes" id="UP001200034"/>
    </source>
</evidence>
<dbReference type="PROSITE" id="PS00233">
    <property type="entry name" value="CHIT_BIND_RR_1"/>
    <property type="match status" value="1"/>
</dbReference>
<dbReference type="InterPro" id="IPR050468">
    <property type="entry name" value="Cuticle_Struct_Prot"/>
</dbReference>
<accession>A0AAD4PIX6</accession>
<proteinExistence type="predicted"/>
<dbReference type="InterPro" id="IPR000618">
    <property type="entry name" value="Insect_cuticle"/>
</dbReference>
<dbReference type="PANTHER" id="PTHR10380:SF241">
    <property type="entry name" value="CUTICULAR PROTEIN 47EG-RELATED"/>
    <property type="match status" value="1"/>
</dbReference>
<sequence length="106" mass="11459">LLQTLCVIAAFIVCAQGAAPYDNIQVVRADQEVNVDSFKINLELDNGQIQKQEGHLQGQGDEQAIVQKGEFSWVSPEGETISLQFTADENGYHPVGAHLPTSPPAL</sequence>
<reference evidence="4" key="1">
    <citation type="journal article" date="2021" name="Mol. Ecol. Resour.">
        <title>Phylogenomic analyses of the genus Drosophila reveals genomic signals of climate adaptation.</title>
        <authorList>
            <person name="Li F."/>
            <person name="Rane R.V."/>
            <person name="Luria V."/>
            <person name="Xiong Z."/>
            <person name="Chen J."/>
            <person name="Li Z."/>
            <person name="Catullo R.A."/>
            <person name="Griffin P.C."/>
            <person name="Schiffer M."/>
            <person name="Pearce S."/>
            <person name="Lee S.F."/>
            <person name="McElroy K."/>
            <person name="Stocker A."/>
            <person name="Shirriffs J."/>
            <person name="Cockerell F."/>
            <person name="Coppin C."/>
            <person name="Sgro C.M."/>
            <person name="Karger A."/>
            <person name="Cain J.W."/>
            <person name="Weber J.A."/>
            <person name="Santpere G."/>
            <person name="Kirschner M.W."/>
            <person name="Hoffmann A.A."/>
            <person name="Oakeshott J.G."/>
            <person name="Zhang G."/>
        </authorList>
    </citation>
    <scope>NUCLEOTIDE SEQUENCE</scope>
    <source>
        <strain evidence="4">BGI-SZ-2011g</strain>
    </source>
</reference>
<organism evidence="4 5">
    <name type="scientific">Drosophila rubida</name>
    <dbReference type="NCBI Taxonomy" id="30044"/>
    <lineage>
        <taxon>Eukaryota</taxon>
        <taxon>Metazoa</taxon>
        <taxon>Ecdysozoa</taxon>
        <taxon>Arthropoda</taxon>
        <taxon>Hexapoda</taxon>
        <taxon>Insecta</taxon>
        <taxon>Pterygota</taxon>
        <taxon>Neoptera</taxon>
        <taxon>Endopterygota</taxon>
        <taxon>Diptera</taxon>
        <taxon>Brachycera</taxon>
        <taxon>Muscomorpha</taxon>
        <taxon>Ephydroidea</taxon>
        <taxon>Drosophilidae</taxon>
        <taxon>Drosophila</taxon>
    </lineage>
</organism>
<dbReference type="Pfam" id="PF00379">
    <property type="entry name" value="Chitin_bind_4"/>
    <property type="match status" value="1"/>
</dbReference>
<dbReference type="EMBL" id="JAJJHW010002774">
    <property type="protein sequence ID" value="KAH8366197.1"/>
    <property type="molecule type" value="Genomic_DNA"/>
</dbReference>
<dbReference type="Proteomes" id="UP001200034">
    <property type="component" value="Unassembled WGS sequence"/>
</dbReference>
<comment type="caution">
    <text evidence="4">The sequence shown here is derived from an EMBL/GenBank/DDBJ whole genome shotgun (WGS) entry which is preliminary data.</text>
</comment>
<evidence type="ECO:0000256" key="3">
    <source>
        <dbReference type="SAM" id="SignalP"/>
    </source>
</evidence>